<dbReference type="Gene3D" id="3.30.70.100">
    <property type="match status" value="1"/>
</dbReference>
<organism evidence="12 13">
    <name type="scientific">Treponema peruense</name>
    <dbReference type="NCBI Taxonomy" id="2787628"/>
    <lineage>
        <taxon>Bacteria</taxon>
        <taxon>Pseudomonadati</taxon>
        <taxon>Spirochaetota</taxon>
        <taxon>Spirochaetia</taxon>
        <taxon>Spirochaetales</taxon>
        <taxon>Treponemataceae</taxon>
        <taxon>Treponema</taxon>
    </lineage>
</organism>
<gene>
    <name evidence="12" type="ORF">IWA51_11955</name>
</gene>
<evidence type="ECO:0000313" key="13">
    <source>
        <dbReference type="Proteomes" id="UP000595224"/>
    </source>
</evidence>
<evidence type="ECO:0000256" key="6">
    <source>
        <dbReference type="ARBA" id="ARBA00023136"/>
    </source>
</evidence>
<comment type="similarity">
    <text evidence="2">Belongs to the MscS (TC 1.A.23) family.</text>
</comment>
<dbReference type="EMBL" id="CP064936">
    <property type="protein sequence ID" value="QQA00948.1"/>
    <property type="molecule type" value="Genomic_DNA"/>
</dbReference>
<evidence type="ECO:0000259" key="9">
    <source>
        <dbReference type="Pfam" id="PF00924"/>
    </source>
</evidence>
<evidence type="ECO:0000256" key="8">
    <source>
        <dbReference type="SAM" id="Phobius"/>
    </source>
</evidence>
<feature type="domain" description="Mechanosensitive ion channel MscS C-terminal" evidence="10">
    <location>
        <begin position="201"/>
        <end position="280"/>
    </location>
</feature>
<sequence>MEEETINSATEAVKAVGEGVTEQARNLLHLDEFSRYLTWGNLAKVVANLITIVLMYIVYRIIKKLVFRQTSSKFEVHTSMLINKIISYVFYVIIGMYILSLFGINFKAVWGAAGVAGLAIGFAAQTSVSNFISGMFVLSERAMKIGDFISVGGVSGTVDSVGLLSVKIHTPDNQMIRIPNSVVINSNLMNYSHFGIRRFLFEIPISYETDLAHALEVIAKVPEYCPTVLKDPAPSVFYDGFGDAVNLKLAVWFDGADLIQTKNDVYINVVKLCNENNVQIPYTRYDIKIVDDKSGTPAPVAKAAEKVTAKTTDKTESKTTRKTTARAAAKKSTKA</sequence>
<dbReference type="AlphaFoldDB" id="A0A7T3RD71"/>
<dbReference type="InterPro" id="IPR045275">
    <property type="entry name" value="MscS_archaea/bacteria_type"/>
</dbReference>
<dbReference type="InterPro" id="IPR006686">
    <property type="entry name" value="MscS_channel_CS"/>
</dbReference>
<dbReference type="InterPro" id="IPR011066">
    <property type="entry name" value="MscS_channel_C_sf"/>
</dbReference>
<feature type="transmembrane region" description="Helical" evidence="8">
    <location>
        <begin position="80"/>
        <end position="104"/>
    </location>
</feature>
<dbReference type="InterPro" id="IPR006685">
    <property type="entry name" value="MscS_channel_2nd"/>
</dbReference>
<comment type="subcellular location">
    <subcellularLocation>
        <location evidence="1">Cell membrane</location>
        <topology evidence="1">Multi-pass membrane protein</topology>
    </subcellularLocation>
</comment>
<dbReference type="Pfam" id="PF21082">
    <property type="entry name" value="MS_channel_3rd"/>
    <property type="match status" value="1"/>
</dbReference>
<name>A0A7T3RD71_9SPIR</name>
<dbReference type="PROSITE" id="PS01246">
    <property type="entry name" value="UPF0003"/>
    <property type="match status" value="1"/>
</dbReference>
<feature type="compositionally biased region" description="Basic and acidic residues" evidence="7">
    <location>
        <begin position="303"/>
        <end position="319"/>
    </location>
</feature>
<dbReference type="GO" id="GO:0008381">
    <property type="term" value="F:mechanosensitive monoatomic ion channel activity"/>
    <property type="evidence" value="ECO:0007669"/>
    <property type="project" value="InterPro"/>
</dbReference>
<dbReference type="Pfam" id="PF00924">
    <property type="entry name" value="MS_channel_2nd"/>
    <property type="match status" value="1"/>
</dbReference>
<dbReference type="Gene3D" id="2.30.30.60">
    <property type="match status" value="1"/>
</dbReference>
<feature type="transmembrane region" description="Helical" evidence="8">
    <location>
        <begin position="110"/>
        <end position="138"/>
    </location>
</feature>
<evidence type="ECO:0000313" key="12">
    <source>
        <dbReference type="EMBL" id="QQA00948.1"/>
    </source>
</evidence>
<dbReference type="GO" id="GO:0005886">
    <property type="term" value="C:plasma membrane"/>
    <property type="evidence" value="ECO:0007669"/>
    <property type="project" value="UniProtKB-SubCell"/>
</dbReference>
<evidence type="ECO:0000256" key="3">
    <source>
        <dbReference type="ARBA" id="ARBA00022475"/>
    </source>
</evidence>
<evidence type="ECO:0000256" key="2">
    <source>
        <dbReference type="ARBA" id="ARBA00008017"/>
    </source>
</evidence>
<evidence type="ECO:0000259" key="10">
    <source>
        <dbReference type="Pfam" id="PF21082"/>
    </source>
</evidence>
<keyword evidence="6 8" id="KW-0472">Membrane</keyword>
<evidence type="ECO:0000256" key="7">
    <source>
        <dbReference type="SAM" id="MobiDB-lite"/>
    </source>
</evidence>
<feature type="transmembrane region" description="Helical" evidence="8">
    <location>
        <begin position="36"/>
        <end position="59"/>
    </location>
</feature>
<dbReference type="SUPFAM" id="SSF82689">
    <property type="entry name" value="Mechanosensitive channel protein MscS (YggB), C-terminal domain"/>
    <property type="match status" value="1"/>
</dbReference>
<dbReference type="PANTHER" id="PTHR30221:SF1">
    <property type="entry name" value="SMALL-CONDUCTANCE MECHANOSENSITIVE CHANNEL"/>
    <property type="match status" value="1"/>
</dbReference>
<evidence type="ECO:0000259" key="11">
    <source>
        <dbReference type="Pfam" id="PF21088"/>
    </source>
</evidence>
<dbReference type="InterPro" id="IPR010920">
    <property type="entry name" value="LSM_dom_sf"/>
</dbReference>
<accession>A0A7T3RD71</accession>
<keyword evidence="3" id="KW-1003">Cell membrane</keyword>
<keyword evidence="4 8" id="KW-0812">Transmembrane</keyword>
<evidence type="ECO:0000256" key="5">
    <source>
        <dbReference type="ARBA" id="ARBA00022989"/>
    </source>
</evidence>
<feature type="compositionally biased region" description="Basic residues" evidence="7">
    <location>
        <begin position="320"/>
        <end position="335"/>
    </location>
</feature>
<dbReference type="Gene3D" id="1.10.287.1260">
    <property type="match status" value="1"/>
</dbReference>
<dbReference type="SUPFAM" id="SSF82861">
    <property type="entry name" value="Mechanosensitive channel protein MscS (YggB), transmembrane region"/>
    <property type="match status" value="1"/>
</dbReference>
<dbReference type="InterPro" id="IPR049142">
    <property type="entry name" value="MS_channel_1st"/>
</dbReference>
<dbReference type="KEGG" id="tper:IWA51_11955"/>
<dbReference type="PANTHER" id="PTHR30221">
    <property type="entry name" value="SMALL-CONDUCTANCE MECHANOSENSITIVE CHANNEL"/>
    <property type="match status" value="1"/>
</dbReference>
<keyword evidence="13" id="KW-1185">Reference proteome</keyword>
<dbReference type="InterPro" id="IPR023408">
    <property type="entry name" value="MscS_beta-dom_sf"/>
</dbReference>
<feature type="domain" description="Mechanosensitive ion channel transmembrane helices 2/3" evidence="11">
    <location>
        <begin position="84"/>
        <end position="125"/>
    </location>
</feature>
<dbReference type="Proteomes" id="UP000595224">
    <property type="component" value="Chromosome"/>
</dbReference>
<keyword evidence="5 8" id="KW-1133">Transmembrane helix</keyword>
<evidence type="ECO:0000256" key="4">
    <source>
        <dbReference type="ARBA" id="ARBA00022692"/>
    </source>
</evidence>
<dbReference type="InterPro" id="IPR049278">
    <property type="entry name" value="MS_channel_C"/>
</dbReference>
<dbReference type="SUPFAM" id="SSF50182">
    <property type="entry name" value="Sm-like ribonucleoproteins"/>
    <property type="match status" value="1"/>
</dbReference>
<protein>
    <submittedName>
        <fullName evidence="12">Mechanosensitive ion channel family protein</fullName>
    </submittedName>
</protein>
<reference evidence="12 13" key="1">
    <citation type="submission" date="2020-11" db="EMBL/GenBank/DDBJ databases">
        <title>Treponema Peruensis nv. sp., first commensal Treponema isolated from human feces.</title>
        <authorList>
            <person name="Belkhou C."/>
            <person name="Raes J."/>
        </authorList>
    </citation>
    <scope>NUCLEOTIDE SEQUENCE [LARGE SCALE GENOMIC DNA]</scope>
    <source>
        <strain evidence="12 13">RCC2812</strain>
    </source>
</reference>
<proteinExistence type="inferred from homology"/>
<dbReference type="RefSeq" id="WP_198442563.1">
    <property type="nucleotide sequence ID" value="NZ_CBCSHE010000005.1"/>
</dbReference>
<feature type="region of interest" description="Disordered" evidence="7">
    <location>
        <begin position="300"/>
        <end position="335"/>
    </location>
</feature>
<evidence type="ECO:0000256" key="1">
    <source>
        <dbReference type="ARBA" id="ARBA00004651"/>
    </source>
</evidence>
<feature type="domain" description="Mechanosensitive ion channel MscS" evidence="9">
    <location>
        <begin position="126"/>
        <end position="193"/>
    </location>
</feature>
<dbReference type="InterPro" id="IPR011014">
    <property type="entry name" value="MscS_channel_TM-2"/>
</dbReference>
<dbReference type="Pfam" id="PF21088">
    <property type="entry name" value="MS_channel_1st"/>
    <property type="match status" value="1"/>
</dbReference>